<evidence type="ECO:0000256" key="6">
    <source>
        <dbReference type="ARBA" id="ARBA00022692"/>
    </source>
</evidence>
<evidence type="ECO:0000256" key="4">
    <source>
        <dbReference type="ARBA" id="ARBA00022475"/>
    </source>
</evidence>
<evidence type="ECO:0000256" key="7">
    <source>
        <dbReference type="ARBA" id="ARBA00022723"/>
    </source>
</evidence>
<feature type="transmembrane region" description="Helical" evidence="13">
    <location>
        <begin position="59"/>
        <end position="81"/>
    </location>
</feature>
<dbReference type="GO" id="GO:0046872">
    <property type="term" value="F:metal ion binding"/>
    <property type="evidence" value="ECO:0007669"/>
    <property type="project" value="UniProtKB-KW"/>
</dbReference>
<keyword evidence="6 13" id="KW-0812">Transmembrane</keyword>
<keyword evidence="10" id="KW-0408">Iron</keyword>
<dbReference type="GO" id="GO:0009055">
    <property type="term" value="F:electron transfer activity"/>
    <property type="evidence" value="ECO:0007669"/>
    <property type="project" value="InterPro"/>
</dbReference>
<feature type="domain" description="Cytochrome b561 bacterial/Ni-hydrogenase" evidence="14">
    <location>
        <begin position="10"/>
        <end position="203"/>
    </location>
</feature>
<evidence type="ECO:0000256" key="3">
    <source>
        <dbReference type="ARBA" id="ARBA00022448"/>
    </source>
</evidence>
<dbReference type="KEGG" id="ptx:ABW99_00090"/>
<dbReference type="PANTHER" id="PTHR30529">
    <property type="entry name" value="CYTOCHROME B561"/>
    <property type="match status" value="1"/>
</dbReference>
<feature type="transmembrane region" description="Helical" evidence="13">
    <location>
        <begin position="173"/>
        <end position="192"/>
    </location>
</feature>
<evidence type="ECO:0000313" key="15">
    <source>
        <dbReference type="EMBL" id="AKJ66866.1"/>
    </source>
</evidence>
<dbReference type="GO" id="GO:0020037">
    <property type="term" value="F:heme binding"/>
    <property type="evidence" value="ECO:0007669"/>
    <property type="project" value="TreeGrafter"/>
</dbReference>
<evidence type="ECO:0000256" key="9">
    <source>
        <dbReference type="ARBA" id="ARBA00022989"/>
    </source>
</evidence>
<dbReference type="Proteomes" id="UP000036700">
    <property type="component" value="Chromosome"/>
</dbReference>
<gene>
    <name evidence="15" type="ORF">ABW99_00090</name>
</gene>
<sequence length="210" mass="24105">MKWKNTADAYGAVAMLFHWAIATAIVVAYVVVYYVIWVVDPQTSIKPALFGLAPDQARIVPILNIHWVLGILVGVAFLPRLLWRMFSIQPTPISHSRLERFLAIVAHVSLYVVMIVMPLTGYMNTDDPTRFGLFTIPSFQYTSFFSWISSTFGLTWQTFSDFIWSIHRFLGKWVVWPLIAVHASAAIYHHAIRKDATLRRMLPRQHEATE</sequence>
<keyword evidence="8" id="KW-0249">Electron transport</keyword>
<protein>
    <submittedName>
        <fullName evidence="15">Cytochrome B</fullName>
    </submittedName>
</protein>
<dbReference type="Pfam" id="PF01292">
    <property type="entry name" value="Ni_hydr_CYTB"/>
    <property type="match status" value="1"/>
</dbReference>
<dbReference type="STRING" id="445709.ABW99_00090"/>
<keyword evidence="7" id="KW-0479">Metal-binding</keyword>
<evidence type="ECO:0000256" key="5">
    <source>
        <dbReference type="ARBA" id="ARBA00022617"/>
    </source>
</evidence>
<feature type="transmembrane region" description="Helical" evidence="13">
    <location>
        <begin position="12"/>
        <end position="39"/>
    </location>
</feature>
<reference evidence="16" key="1">
    <citation type="submission" date="2015-06" db="EMBL/GenBank/DDBJ databases">
        <authorList>
            <person name="Lim Y.L."/>
            <person name="Ee R."/>
            <person name="Yong D."/>
            <person name="How K.Y."/>
            <person name="Yin W.F."/>
            <person name="Chan K.G."/>
        </authorList>
    </citation>
    <scope>NUCLEOTIDE SEQUENCE [LARGE SCALE GENOMIC DNA]</scope>
    <source>
        <strain evidence="16">DSM 25325</strain>
    </source>
</reference>
<keyword evidence="5" id="KW-0349">Heme</keyword>
<dbReference type="OrthoDB" id="8723024at2"/>
<dbReference type="SUPFAM" id="SSF81342">
    <property type="entry name" value="Transmembrane di-heme cytochromes"/>
    <property type="match status" value="1"/>
</dbReference>
<dbReference type="GO" id="GO:0005886">
    <property type="term" value="C:plasma membrane"/>
    <property type="evidence" value="ECO:0007669"/>
    <property type="project" value="UniProtKB-SubCell"/>
</dbReference>
<feature type="transmembrane region" description="Helical" evidence="13">
    <location>
        <begin position="101"/>
        <end position="124"/>
    </location>
</feature>
<dbReference type="RefSeq" id="WP_047212385.1">
    <property type="nucleotide sequence ID" value="NZ_CP011568.3"/>
</dbReference>
<comment type="cofactor">
    <cofactor evidence="1">
        <name>heme b</name>
        <dbReference type="ChEBI" id="CHEBI:60344"/>
    </cofactor>
</comment>
<keyword evidence="4" id="KW-1003">Cell membrane</keyword>
<proteinExistence type="inferred from homology"/>
<evidence type="ECO:0000256" key="11">
    <source>
        <dbReference type="ARBA" id="ARBA00023136"/>
    </source>
</evidence>
<evidence type="ECO:0000256" key="13">
    <source>
        <dbReference type="SAM" id="Phobius"/>
    </source>
</evidence>
<dbReference type="PANTHER" id="PTHR30529:SF7">
    <property type="entry name" value="CYTOCHROME B561 BACTERIAL_NI-HYDROGENASE DOMAIN-CONTAINING PROTEIN"/>
    <property type="match status" value="1"/>
</dbReference>
<keyword evidence="16" id="KW-1185">Reference proteome</keyword>
<dbReference type="InterPro" id="IPR016174">
    <property type="entry name" value="Di-haem_cyt_TM"/>
</dbReference>
<keyword evidence="11 13" id="KW-0472">Membrane</keyword>
<dbReference type="EMBL" id="CP011568">
    <property type="protein sequence ID" value="AKJ66866.1"/>
    <property type="molecule type" value="Genomic_DNA"/>
</dbReference>
<comment type="similarity">
    <text evidence="12">Belongs to the cytochrome b561 family.</text>
</comment>
<organism evidence="15 16">
    <name type="scientific">Pandoraea thiooxydans</name>
    <dbReference type="NCBI Taxonomy" id="445709"/>
    <lineage>
        <taxon>Bacteria</taxon>
        <taxon>Pseudomonadati</taxon>
        <taxon>Pseudomonadota</taxon>
        <taxon>Betaproteobacteria</taxon>
        <taxon>Burkholderiales</taxon>
        <taxon>Burkholderiaceae</taxon>
        <taxon>Pandoraea</taxon>
    </lineage>
</organism>
<comment type="subcellular location">
    <subcellularLocation>
        <location evidence="2">Cell membrane</location>
        <topology evidence="2">Multi-pass membrane protein</topology>
    </subcellularLocation>
</comment>
<dbReference type="InterPro" id="IPR011577">
    <property type="entry name" value="Cyt_b561_bac/Ni-Hgenase"/>
</dbReference>
<evidence type="ECO:0000313" key="16">
    <source>
        <dbReference type="Proteomes" id="UP000036700"/>
    </source>
</evidence>
<dbReference type="PATRIC" id="fig|445709.3.peg.27"/>
<keyword evidence="3" id="KW-0813">Transport</keyword>
<keyword evidence="9 13" id="KW-1133">Transmembrane helix</keyword>
<evidence type="ECO:0000256" key="8">
    <source>
        <dbReference type="ARBA" id="ARBA00022982"/>
    </source>
</evidence>
<evidence type="ECO:0000256" key="2">
    <source>
        <dbReference type="ARBA" id="ARBA00004651"/>
    </source>
</evidence>
<dbReference type="InterPro" id="IPR052168">
    <property type="entry name" value="Cytochrome_b561_oxidase"/>
</dbReference>
<name>A0A0G3EQ86_9BURK</name>
<accession>A0A0G3EQ86</accession>
<dbReference type="AlphaFoldDB" id="A0A0G3EQ86"/>
<evidence type="ECO:0000256" key="10">
    <source>
        <dbReference type="ARBA" id="ARBA00023004"/>
    </source>
</evidence>
<evidence type="ECO:0000256" key="1">
    <source>
        <dbReference type="ARBA" id="ARBA00001970"/>
    </source>
</evidence>
<dbReference type="GO" id="GO:0022904">
    <property type="term" value="P:respiratory electron transport chain"/>
    <property type="evidence" value="ECO:0007669"/>
    <property type="project" value="InterPro"/>
</dbReference>
<evidence type="ECO:0000256" key="12">
    <source>
        <dbReference type="ARBA" id="ARBA00037975"/>
    </source>
</evidence>
<evidence type="ECO:0000259" key="14">
    <source>
        <dbReference type="Pfam" id="PF01292"/>
    </source>
</evidence>